<accession>A0A1B6G8B7</accession>
<evidence type="ECO:0000256" key="2">
    <source>
        <dbReference type="ARBA" id="ARBA00022490"/>
    </source>
</evidence>
<dbReference type="SUPFAM" id="SSF74924">
    <property type="entry name" value="Cap-Gly domain"/>
    <property type="match status" value="1"/>
</dbReference>
<proteinExistence type="predicted"/>
<protein>
    <recommendedName>
        <fullName evidence="3">USP domain-containing protein</fullName>
    </recommendedName>
</protein>
<feature type="domain" description="USP" evidence="3">
    <location>
        <begin position="105"/>
        <end position="411"/>
    </location>
</feature>
<dbReference type="Gene3D" id="3.90.70.10">
    <property type="entry name" value="Cysteine proteinases"/>
    <property type="match status" value="1"/>
</dbReference>
<sequence length="438" mass="51215">KQSKEYLVLLELLDGIWGETDGIYNDFRYYQLENSHGRFVKIEDCHKKDYHMQMLVERAQEKSLIECNRILTEEISSEVVNEYQPPLKLKWYNRSMLAKYSGRNKGIQGNTNSCYIDSFLYSMFVSTTLFDSILRNTEYEGEIKKVHEILTTEIVYPLRKNGFVSASKVAMLRECISIIKNDRSFLNNEKDPEEFLVCLLSDFFKFDNNLKLSTNSETYCYQLFSEKLDKVDVPSVEQLFVHSLVKNNLRIQTIPFYVILQMPRDGVRFKMYDYIFPSPTLDITNMIVGYPRKCEACGDAAIVECLDCFDIRGVLTLCKNCFVKYHNNEENRELHNYEILTISKDYETNKESVALDLLAVICIETSHYVSFTRMGGKSDVWSFFDSMSAREDGINSQNYPNVEFLNVFKEMNFNGEKTPLKSNMLKNPLTKRFVRDVY</sequence>
<dbReference type="InterPro" id="IPR036859">
    <property type="entry name" value="CAP-Gly_dom_sf"/>
</dbReference>
<dbReference type="SUPFAM" id="SSF54001">
    <property type="entry name" value="Cysteine proteinases"/>
    <property type="match status" value="1"/>
</dbReference>
<organism evidence="4">
    <name type="scientific">Cuerna arida</name>
    <dbReference type="NCBI Taxonomy" id="1464854"/>
    <lineage>
        <taxon>Eukaryota</taxon>
        <taxon>Metazoa</taxon>
        <taxon>Ecdysozoa</taxon>
        <taxon>Arthropoda</taxon>
        <taxon>Hexapoda</taxon>
        <taxon>Insecta</taxon>
        <taxon>Pterygota</taxon>
        <taxon>Neoptera</taxon>
        <taxon>Paraneoptera</taxon>
        <taxon>Hemiptera</taxon>
        <taxon>Auchenorrhyncha</taxon>
        <taxon>Membracoidea</taxon>
        <taxon>Cicadellidae</taxon>
        <taxon>Cicadellinae</taxon>
        <taxon>Proconiini</taxon>
        <taxon>Cuerna</taxon>
    </lineage>
</organism>
<gene>
    <name evidence="4" type="ORF">g.124</name>
</gene>
<feature type="non-terminal residue" evidence="4">
    <location>
        <position position="1"/>
    </location>
</feature>
<dbReference type="PROSITE" id="PS50235">
    <property type="entry name" value="USP_3"/>
    <property type="match status" value="1"/>
</dbReference>
<dbReference type="EMBL" id="GECZ01011092">
    <property type="protein sequence ID" value="JAS58677.1"/>
    <property type="molecule type" value="Transcribed_RNA"/>
</dbReference>
<evidence type="ECO:0000256" key="1">
    <source>
        <dbReference type="ARBA" id="ARBA00004300"/>
    </source>
</evidence>
<dbReference type="InterPro" id="IPR028889">
    <property type="entry name" value="USP"/>
</dbReference>
<dbReference type="PANTHER" id="PTHR11830">
    <property type="entry name" value="40S RIBOSOMAL PROTEIN S3A"/>
    <property type="match status" value="1"/>
</dbReference>
<keyword evidence="2" id="KW-0963">Cytoplasm</keyword>
<dbReference type="InterPro" id="IPR038765">
    <property type="entry name" value="Papain-like_cys_pep_sf"/>
</dbReference>
<dbReference type="AlphaFoldDB" id="A0A1B6G8B7"/>
<evidence type="ECO:0000259" key="3">
    <source>
        <dbReference type="PROSITE" id="PS50235"/>
    </source>
</evidence>
<comment type="subcellular location">
    <subcellularLocation>
        <location evidence="1">Cytoplasm</location>
        <location evidence="1">Cytoskeleton</location>
        <location evidence="1">Microtubule organizing center</location>
        <location evidence="1">Centrosome</location>
    </subcellularLocation>
</comment>
<reference evidence="4" key="1">
    <citation type="submission" date="2015-11" db="EMBL/GenBank/DDBJ databases">
        <title>De novo transcriptome assembly of four potential Pierce s Disease insect vectors from Arizona vineyards.</title>
        <authorList>
            <person name="Tassone E.E."/>
        </authorList>
    </citation>
    <scope>NUCLEOTIDE SEQUENCE</scope>
</reference>
<dbReference type="GO" id="GO:0005813">
    <property type="term" value="C:centrosome"/>
    <property type="evidence" value="ECO:0007669"/>
    <property type="project" value="UniProtKB-SubCell"/>
</dbReference>
<evidence type="ECO:0000313" key="4">
    <source>
        <dbReference type="EMBL" id="JAS58677.1"/>
    </source>
</evidence>
<name>A0A1B6G8B7_9HEMI</name>
<feature type="non-terminal residue" evidence="4">
    <location>
        <position position="438"/>
    </location>
</feature>